<dbReference type="Proteomes" id="UP000634455">
    <property type="component" value="Unassembled WGS sequence"/>
</dbReference>
<sequence>MGLISFIKSLFTASIKEAGGEPPERGGIEEELRLLNHQYVHHMVRGGYDSKAGIIAAAKHAFRDDETVTESDVEQLVDDAIQELIVEQESWPVETDFDRLTHAMNALEQNGIVARQNFSCCGTCGSLEINDEIKAYNQENKTPARGYVFFHQQATEAVVDGADINFHYGSALDARSETADVAIGQELADAMRNAGFEVDWNGTIRQCVMVGLDWKRRWKIS</sequence>
<proteinExistence type="predicted"/>
<reference evidence="3" key="1">
    <citation type="journal article" date="2019" name="Int. J. Syst. Evol. Microbiol.">
        <title>The Global Catalogue of Microorganisms (GCM) 10K type strain sequencing project: providing services to taxonomists for standard genome sequencing and annotation.</title>
        <authorList>
            <consortium name="The Broad Institute Genomics Platform"/>
            <consortium name="The Broad Institute Genome Sequencing Center for Infectious Disease"/>
            <person name="Wu L."/>
            <person name="Ma J."/>
        </authorList>
    </citation>
    <scope>NUCLEOTIDE SEQUENCE [LARGE SCALE GENOMIC DNA]</scope>
    <source>
        <strain evidence="3">KCTC 32465</strain>
    </source>
</reference>
<feature type="domain" description="DUF6891" evidence="1">
    <location>
        <begin position="37"/>
        <end position="217"/>
    </location>
</feature>
<organism evidence="2 3">
    <name type="scientific">Paramylibacter ulvae</name>
    <dbReference type="NCBI Taxonomy" id="1651968"/>
    <lineage>
        <taxon>Bacteria</taxon>
        <taxon>Pseudomonadati</taxon>
        <taxon>Pseudomonadota</taxon>
        <taxon>Alphaproteobacteria</taxon>
        <taxon>Rhodobacterales</taxon>
        <taxon>Paracoccaceae</taxon>
        <taxon>Paramylibacter</taxon>
    </lineage>
</organism>
<evidence type="ECO:0000313" key="2">
    <source>
        <dbReference type="EMBL" id="GHA49892.1"/>
    </source>
</evidence>
<gene>
    <name evidence="2" type="ORF">GCM10008927_13540</name>
</gene>
<accession>A0ABQ3CYT6</accession>
<name>A0ABQ3CYT6_9RHOB</name>
<dbReference type="InterPro" id="IPR054186">
    <property type="entry name" value="DUF6891"/>
</dbReference>
<keyword evidence="3" id="KW-1185">Reference proteome</keyword>
<dbReference type="EMBL" id="BMZF01000003">
    <property type="protein sequence ID" value="GHA49892.1"/>
    <property type="molecule type" value="Genomic_DNA"/>
</dbReference>
<evidence type="ECO:0000259" key="1">
    <source>
        <dbReference type="Pfam" id="PF21831"/>
    </source>
</evidence>
<protein>
    <recommendedName>
        <fullName evidence="1">DUF6891 domain-containing protein</fullName>
    </recommendedName>
</protein>
<evidence type="ECO:0000313" key="3">
    <source>
        <dbReference type="Proteomes" id="UP000634455"/>
    </source>
</evidence>
<dbReference type="Pfam" id="PF21831">
    <property type="entry name" value="DUF6891"/>
    <property type="match status" value="1"/>
</dbReference>
<comment type="caution">
    <text evidence="2">The sequence shown here is derived from an EMBL/GenBank/DDBJ whole genome shotgun (WGS) entry which is preliminary data.</text>
</comment>